<dbReference type="InterPro" id="IPR000210">
    <property type="entry name" value="BTB/POZ_dom"/>
</dbReference>
<dbReference type="AlphaFoldDB" id="A0A816VWE7"/>
<dbReference type="InterPro" id="IPR011333">
    <property type="entry name" value="SKP1/BTB/POZ_sf"/>
</dbReference>
<feature type="domain" description="TLDc" evidence="2">
    <location>
        <begin position="175"/>
        <end position="345"/>
    </location>
</feature>
<dbReference type="Gene3D" id="3.30.710.10">
    <property type="entry name" value="Potassium Channel Kv1.1, Chain A"/>
    <property type="match status" value="1"/>
</dbReference>
<accession>A0A816VWE7</accession>
<organism evidence="3 4">
    <name type="scientific">Rotaria magnacalcarata</name>
    <dbReference type="NCBI Taxonomy" id="392030"/>
    <lineage>
        <taxon>Eukaryota</taxon>
        <taxon>Metazoa</taxon>
        <taxon>Spiralia</taxon>
        <taxon>Gnathifera</taxon>
        <taxon>Rotifera</taxon>
        <taxon>Eurotatoria</taxon>
        <taxon>Bdelloidea</taxon>
        <taxon>Philodinida</taxon>
        <taxon>Philodinidae</taxon>
        <taxon>Rotaria</taxon>
    </lineage>
</organism>
<dbReference type="PROSITE" id="PS51886">
    <property type="entry name" value="TLDC"/>
    <property type="match status" value="1"/>
</dbReference>
<feature type="compositionally biased region" description="Polar residues" evidence="1">
    <location>
        <begin position="304"/>
        <end position="319"/>
    </location>
</feature>
<dbReference type="InterPro" id="IPR006571">
    <property type="entry name" value="TLDc_dom"/>
</dbReference>
<evidence type="ECO:0000259" key="2">
    <source>
        <dbReference type="PROSITE" id="PS51886"/>
    </source>
</evidence>
<name>A0A816VWE7_9BILA</name>
<dbReference type="InterPro" id="IPR003131">
    <property type="entry name" value="T1-type_BTB"/>
</dbReference>
<protein>
    <recommendedName>
        <fullName evidence="2">TLDc domain-containing protein</fullName>
    </recommendedName>
</protein>
<sequence length="345" mass="39654">MLNKQNRISYRNTVRDSVNQFRINLNYRLLHVFSKFTACIDDTEREQDLSNELPQLKCMSLELVTVLKQRKVILNVGGKKYTTSIETLTRETDTFFTAFFSGQWQLAIDPNDNSIFIDRNGQIFTHILEWLRTSIVSEKIMQDATLLKSLIIEAEYFRLQGLLEILVNECFPDGTLLQSQHKKILNQFYHKIYQRWELIYKGSRDGFHADAFHSRCNNEGATITIIQSDQNYLFGGYTSVSWTSNDGYKTDPTAFLFTLTNPHNIQPTKYPIKSDKEDEAVCHNSRYGPRFGKGADISAGNGGTSRHSQYTNFPTTYSDTTEKGDTTFTGAKTFTLLEIEVFKLV</sequence>
<feature type="region of interest" description="Disordered" evidence="1">
    <location>
        <begin position="293"/>
        <end position="324"/>
    </location>
</feature>
<dbReference type="SMART" id="SM00225">
    <property type="entry name" value="BTB"/>
    <property type="match status" value="1"/>
</dbReference>
<comment type="caution">
    <text evidence="3">The sequence shown here is derived from an EMBL/GenBank/DDBJ whole genome shotgun (WGS) entry which is preliminary data.</text>
</comment>
<evidence type="ECO:0000313" key="4">
    <source>
        <dbReference type="Proteomes" id="UP000663856"/>
    </source>
</evidence>
<dbReference type="Pfam" id="PF02214">
    <property type="entry name" value="BTB_2"/>
    <property type="match status" value="1"/>
</dbReference>
<dbReference type="PANTHER" id="PTHR14499">
    <property type="entry name" value="POTASSIUM CHANNEL TETRAMERIZATION DOMAIN-CONTAINING"/>
    <property type="match status" value="1"/>
</dbReference>
<dbReference type="GO" id="GO:0051260">
    <property type="term" value="P:protein homooligomerization"/>
    <property type="evidence" value="ECO:0007669"/>
    <property type="project" value="InterPro"/>
</dbReference>
<evidence type="ECO:0000256" key="1">
    <source>
        <dbReference type="SAM" id="MobiDB-lite"/>
    </source>
</evidence>
<evidence type="ECO:0000313" key="3">
    <source>
        <dbReference type="EMBL" id="CAF2129810.1"/>
    </source>
</evidence>
<dbReference type="EMBL" id="CAJNRF010011257">
    <property type="protein sequence ID" value="CAF2129810.1"/>
    <property type="molecule type" value="Genomic_DNA"/>
</dbReference>
<dbReference type="SUPFAM" id="SSF54695">
    <property type="entry name" value="POZ domain"/>
    <property type="match status" value="1"/>
</dbReference>
<gene>
    <name evidence="3" type="ORF">WKI299_LOCUS26084</name>
</gene>
<dbReference type="PANTHER" id="PTHR14499:SF136">
    <property type="entry name" value="GH08630P"/>
    <property type="match status" value="1"/>
</dbReference>
<proteinExistence type="predicted"/>
<dbReference type="Proteomes" id="UP000663856">
    <property type="component" value="Unassembled WGS sequence"/>
</dbReference>
<dbReference type="Pfam" id="PF07534">
    <property type="entry name" value="TLD"/>
    <property type="match status" value="1"/>
</dbReference>
<reference evidence="3" key="1">
    <citation type="submission" date="2021-02" db="EMBL/GenBank/DDBJ databases">
        <authorList>
            <person name="Nowell W R."/>
        </authorList>
    </citation>
    <scope>NUCLEOTIDE SEQUENCE</scope>
</reference>
<dbReference type="SMART" id="SM00584">
    <property type="entry name" value="TLDc"/>
    <property type="match status" value="1"/>
</dbReference>